<comment type="caution">
    <text evidence="1">The sequence shown here is derived from an EMBL/GenBank/DDBJ whole genome shotgun (WGS) entry which is preliminary data.</text>
</comment>
<name>A0ACA9NAR3_9GLOM</name>
<keyword evidence="2" id="KW-1185">Reference proteome</keyword>
<dbReference type="Proteomes" id="UP000789366">
    <property type="component" value="Unassembled WGS sequence"/>
</dbReference>
<gene>
    <name evidence="1" type="ORF">SPELUC_LOCUS8525</name>
</gene>
<proteinExistence type="predicted"/>
<evidence type="ECO:0000313" key="1">
    <source>
        <dbReference type="EMBL" id="CAG8639896.1"/>
    </source>
</evidence>
<accession>A0ACA9NAR3</accession>
<feature type="non-terminal residue" evidence="1">
    <location>
        <position position="96"/>
    </location>
</feature>
<evidence type="ECO:0000313" key="2">
    <source>
        <dbReference type="Proteomes" id="UP000789366"/>
    </source>
</evidence>
<protein>
    <submittedName>
        <fullName evidence="1">17429_t:CDS:1</fullName>
    </submittedName>
</protein>
<reference evidence="1" key="1">
    <citation type="submission" date="2021-06" db="EMBL/GenBank/DDBJ databases">
        <authorList>
            <person name="Kallberg Y."/>
            <person name="Tangrot J."/>
            <person name="Rosling A."/>
        </authorList>
    </citation>
    <scope>NUCLEOTIDE SEQUENCE</scope>
    <source>
        <strain evidence="1">28 12/20/2015</strain>
    </source>
</reference>
<sequence length="96" mass="11582">MYELDESSEEEYENEKEIFYLTEEPEENENYQTTEDFYFMDNPWSDVESLNRTEISPTTNPDIEKEPEMYKDVQTAQYLEIVKQILHNRLPSSLLN</sequence>
<dbReference type="EMBL" id="CAJVPW010012920">
    <property type="protein sequence ID" value="CAG8639896.1"/>
    <property type="molecule type" value="Genomic_DNA"/>
</dbReference>
<organism evidence="1 2">
    <name type="scientific">Cetraspora pellucida</name>
    <dbReference type="NCBI Taxonomy" id="1433469"/>
    <lineage>
        <taxon>Eukaryota</taxon>
        <taxon>Fungi</taxon>
        <taxon>Fungi incertae sedis</taxon>
        <taxon>Mucoromycota</taxon>
        <taxon>Glomeromycotina</taxon>
        <taxon>Glomeromycetes</taxon>
        <taxon>Diversisporales</taxon>
        <taxon>Gigasporaceae</taxon>
        <taxon>Cetraspora</taxon>
    </lineage>
</organism>